<dbReference type="PANTHER" id="PTHR42986">
    <property type="entry name" value="BENZALDEHYDE DEHYDROGENASE YFMT"/>
    <property type="match status" value="1"/>
</dbReference>
<dbReference type="InterPro" id="IPR029510">
    <property type="entry name" value="Ald_DH_CS_GLU"/>
</dbReference>
<dbReference type="PANTHER" id="PTHR42986:SF1">
    <property type="entry name" value="BENZALDEHYDE DEHYDROGENASE YFMT"/>
    <property type="match status" value="1"/>
</dbReference>
<dbReference type="InterPro" id="IPR016163">
    <property type="entry name" value="Ald_DH_C"/>
</dbReference>
<dbReference type="Gene3D" id="3.40.309.10">
    <property type="entry name" value="Aldehyde Dehydrogenase, Chain A, domain 2"/>
    <property type="match status" value="1"/>
</dbReference>
<dbReference type="Gene3D" id="3.40.605.10">
    <property type="entry name" value="Aldehyde Dehydrogenase, Chain A, domain 1"/>
    <property type="match status" value="1"/>
</dbReference>
<protein>
    <submittedName>
        <fullName evidence="7">Aldehyde dehydrogenase family protein</fullName>
    </submittedName>
</protein>
<evidence type="ECO:0000313" key="7">
    <source>
        <dbReference type="EMBL" id="TXS92004.1"/>
    </source>
</evidence>
<reference evidence="7 8" key="1">
    <citation type="submission" date="2019-08" db="EMBL/GenBank/DDBJ databases">
        <title>Parahaliea maris sp. nov., isolated from the surface seawater.</title>
        <authorList>
            <person name="Liu Y."/>
        </authorList>
    </citation>
    <scope>NUCLEOTIDE SEQUENCE [LARGE SCALE GENOMIC DNA]</scope>
    <source>
        <strain evidence="7 8">HSLHS9</strain>
    </source>
</reference>
<evidence type="ECO:0000313" key="8">
    <source>
        <dbReference type="Proteomes" id="UP000321039"/>
    </source>
</evidence>
<dbReference type="EMBL" id="VRZA01000005">
    <property type="protein sequence ID" value="TXS92004.1"/>
    <property type="molecule type" value="Genomic_DNA"/>
</dbReference>
<dbReference type="InterPro" id="IPR015590">
    <property type="entry name" value="Aldehyde_DH_dom"/>
</dbReference>
<accession>A0A5C8ZW65</accession>
<evidence type="ECO:0000256" key="3">
    <source>
        <dbReference type="ARBA" id="ARBA00023027"/>
    </source>
</evidence>
<dbReference type="SUPFAM" id="SSF53720">
    <property type="entry name" value="ALDH-like"/>
    <property type="match status" value="1"/>
</dbReference>
<sequence>MTEPLQVRNPRTGEIDTVLASTTATELMDLAGQARAAQIAWAARTPVERASVLKQWLRALQDRRTELIQALATDTGRLRESELEFDTVQNMLDRWCRQAPQLLSEPGPVKAAIPGLLIDGQAVPYPLVGIISPWNFPLLLALIDAIPGLLAGSAVIVKPSEVTPRFAEVLRASLRVVPELTPLVGIAQGDGSVGAEVLDRVDMVIFTGSVATGRRVAEAAARRFIPAFLELGGKDAALVLDDADVERSAAAITWGGMANAGQSCLSIERVYVAETRYEAFVEALVRNVSALRLNIGQIGRGEIGPVIALRQVDILEQQLQDARERGGCVAVGGELIEQGGIWCQPTVLTGVDHDMQVMTDETFGPILPVMPFASDEAALALANDSVFGLSGAVFSGDPGRARRVARGIEAGAISINDCALTAIVHEGEKQSFKLSGLGGSRMGASSIRRFFRRQALLENTGSTWDPWWFQASP</sequence>
<dbReference type="Proteomes" id="UP000321039">
    <property type="component" value="Unassembled WGS sequence"/>
</dbReference>
<dbReference type="RefSeq" id="WP_148069243.1">
    <property type="nucleotide sequence ID" value="NZ_VRZA01000005.1"/>
</dbReference>
<comment type="similarity">
    <text evidence="1 5">Belongs to the aldehyde dehydrogenase family.</text>
</comment>
<keyword evidence="8" id="KW-1185">Reference proteome</keyword>
<keyword evidence="2 5" id="KW-0560">Oxidoreductase</keyword>
<feature type="active site" evidence="4">
    <location>
        <position position="230"/>
    </location>
</feature>
<dbReference type="Pfam" id="PF00171">
    <property type="entry name" value="Aldedh"/>
    <property type="match status" value="1"/>
</dbReference>
<evidence type="ECO:0000256" key="1">
    <source>
        <dbReference type="ARBA" id="ARBA00009986"/>
    </source>
</evidence>
<comment type="caution">
    <text evidence="7">The sequence shown here is derived from an EMBL/GenBank/DDBJ whole genome shotgun (WGS) entry which is preliminary data.</text>
</comment>
<gene>
    <name evidence="7" type="ORF">FV139_14865</name>
</gene>
<evidence type="ECO:0000256" key="2">
    <source>
        <dbReference type="ARBA" id="ARBA00023002"/>
    </source>
</evidence>
<dbReference type="InterPro" id="IPR016161">
    <property type="entry name" value="Ald_DH/histidinol_DH"/>
</dbReference>
<dbReference type="FunFam" id="3.40.309.10:FF:000009">
    <property type="entry name" value="Aldehyde dehydrogenase A"/>
    <property type="match status" value="1"/>
</dbReference>
<evidence type="ECO:0000259" key="6">
    <source>
        <dbReference type="Pfam" id="PF00171"/>
    </source>
</evidence>
<proteinExistence type="inferred from homology"/>
<dbReference type="PROSITE" id="PS00687">
    <property type="entry name" value="ALDEHYDE_DEHYDR_GLU"/>
    <property type="match status" value="1"/>
</dbReference>
<organism evidence="7 8">
    <name type="scientific">Parahaliea maris</name>
    <dbReference type="NCBI Taxonomy" id="2716870"/>
    <lineage>
        <taxon>Bacteria</taxon>
        <taxon>Pseudomonadati</taxon>
        <taxon>Pseudomonadota</taxon>
        <taxon>Gammaproteobacteria</taxon>
        <taxon>Cellvibrionales</taxon>
        <taxon>Halieaceae</taxon>
        <taxon>Parahaliea</taxon>
    </lineage>
</organism>
<dbReference type="InterPro" id="IPR016162">
    <property type="entry name" value="Ald_DH_N"/>
</dbReference>
<dbReference type="CDD" id="cd07099">
    <property type="entry name" value="ALDH_DDALDH"/>
    <property type="match status" value="1"/>
</dbReference>
<name>A0A5C8ZW65_9GAMM</name>
<evidence type="ECO:0000256" key="5">
    <source>
        <dbReference type="RuleBase" id="RU003345"/>
    </source>
</evidence>
<feature type="domain" description="Aldehyde dehydrogenase" evidence="6">
    <location>
        <begin position="5"/>
        <end position="452"/>
    </location>
</feature>
<keyword evidence="3" id="KW-0520">NAD</keyword>
<evidence type="ECO:0000256" key="4">
    <source>
        <dbReference type="PROSITE-ProRule" id="PRU10007"/>
    </source>
</evidence>
<dbReference type="AlphaFoldDB" id="A0A5C8ZW65"/>
<dbReference type="GO" id="GO:0016620">
    <property type="term" value="F:oxidoreductase activity, acting on the aldehyde or oxo group of donors, NAD or NADP as acceptor"/>
    <property type="evidence" value="ECO:0007669"/>
    <property type="project" value="InterPro"/>
</dbReference>